<sequence>MESNTVLCDYYTSQGYTHVGRRDFEGPWFSAALFEKTLRPQTSRAPTRSRDIKITTLAEVTRPEMVDCGDGQQQIWAPRSDLRDRPTGSSQLRMQISGTGQSKRFQ</sequence>
<reference evidence="2 3" key="2">
    <citation type="submission" date="2019-08" db="EMBL/GenBank/DDBJ databases">
        <title>Jejuicoccus antrihumi gen. nov., sp. nov., a new member of the family Dermacoccaceae isolated from a cave.</title>
        <authorList>
            <person name="Schumann P."/>
            <person name="Kim I.S."/>
        </authorList>
    </citation>
    <scope>NUCLEOTIDE SEQUENCE [LARGE SCALE GENOMIC DNA]</scope>
    <source>
        <strain evidence="2 3">C5-26</strain>
    </source>
</reference>
<dbReference type="OrthoDB" id="1188001at2"/>
<gene>
    <name evidence="2" type="ORF">FGL98_18730</name>
</gene>
<evidence type="ECO:0000313" key="3">
    <source>
        <dbReference type="Proteomes" id="UP000320244"/>
    </source>
</evidence>
<keyword evidence="3" id="KW-1185">Reference proteome</keyword>
<evidence type="ECO:0000313" key="2">
    <source>
        <dbReference type="EMBL" id="TWP34137.1"/>
    </source>
</evidence>
<comment type="caution">
    <text evidence="2">The sequence shown here is derived from an EMBL/GenBank/DDBJ whole genome shotgun (WGS) entry which is preliminary data.</text>
</comment>
<reference evidence="2 3" key="1">
    <citation type="submission" date="2019-05" db="EMBL/GenBank/DDBJ databases">
        <authorList>
            <person name="Lee S.D."/>
        </authorList>
    </citation>
    <scope>NUCLEOTIDE SEQUENCE [LARGE SCALE GENOMIC DNA]</scope>
    <source>
        <strain evidence="2 3">C5-26</strain>
    </source>
</reference>
<accession>A0A563DV46</accession>
<dbReference type="Proteomes" id="UP000320244">
    <property type="component" value="Unassembled WGS sequence"/>
</dbReference>
<feature type="compositionally biased region" description="Polar residues" evidence="1">
    <location>
        <begin position="87"/>
        <end position="106"/>
    </location>
</feature>
<dbReference type="EMBL" id="VCQV01000031">
    <property type="protein sequence ID" value="TWP34137.1"/>
    <property type="molecule type" value="Genomic_DNA"/>
</dbReference>
<dbReference type="AlphaFoldDB" id="A0A563DV46"/>
<name>A0A563DV46_9MICO</name>
<evidence type="ECO:0000256" key="1">
    <source>
        <dbReference type="SAM" id="MobiDB-lite"/>
    </source>
</evidence>
<organism evidence="2 3">
    <name type="scientific">Leekyejoonella antrihumi</name>
    <dbReference type="NCBI Taxonomy" id="1660198"/>
    <lineage>
        <taxon>Bacteria</taxon>
        <taxon>Bacillati</taxon>
        <taxon>Actinomycetota</taxon>
        <taxon>Actinomycetes</taxon>
        <taxon>Micrococcales</taxon>
        <taxon>Dermacoccaceae</taxon>
        <taxon>Leekyejoonella</taxon>
    </lineage>
</organism>
<feature type="region of interest" description="Disordered" evidence="1">
    <location>
        <begin position="69"/>
        <end position="106"/>
    </location>
</feature>
<proteinExistence type="predicted"/>
<protein>
    <submittedName>
        <fullName evidence="2">Uncharacterized protein</fullName>
    </submittedName>
</protein>
<dbReference type="RefSeq" id="WP_146319295.1">
    <property type="nucleotide sequence ID" value="NZ_VCQV01000031.1"/>
</dbReference>